<comment type="pathway">
    <text evidence="6">Carbohydrate degradation; 2-deoxy-D-ribose 1-phosphate degradation; D-glyceraldehyde 3-phosphate and acetaldehyde from 2-deoxy-alpha-D-ribose 1-phosphate: step 2/2.</text>
</comment>
<protein>
    <recommendedName>
        <fullName evidence="6">Deoxyribose-phosphate aldolase</fullName>
        <shortName evidence="6">DERA</shortName>
        <ecNumber evidence="6">4.1.2.4</ecNumber>
    </recommendedName>
    <alternativeName>
        <fullName evidence="6">2-deoxy-D-ribose 5-phosphate aldolase</fullName>
    </alternativeName>
    <alternativeName>
        <fullName evidence="6">Phosphodeoxyriboaldolase</fullName>
        <shortName evidence="6">Deoxyriboaldolase</shortName>
    </alternativeName>
</protein>
<dbReference type="InterPro" id="IPR002915">
    <property type="entry name" value="DeoC/FbaB/LacD_aldolase"/>
</dbReference>
<evidence type="ECO:0000256" key="1">
    <source>
        <dbReference type="ARBA" id="ARBA00010936"/>
    </source>
</evidence>
<dbReference type="PANTHER" id="PTHR10889:SF1">
    <property type="entry name" value="DEOXYRIBOSE-PHOSPHATE ALDOLASE"/>
    <property type="match status" value="1"/>
</dbReference>
<organism evidence="7 8">
    <name type="scientific">Persicobacter psychrovividus</name>
    <dbReference type="NCBI Taxonomy" id="387638"/>
    <lineage>
        <taxon>Bacteria</taxon>
        <taxon>Pseudomonadati</taxon>
        <taxon>Bacteroidota</taxon>
        <taxon>Cytophagia</taxon>
        <taxon>Cytophagales</taxon>
        <taxon>Persicobacteraceae</taxon>
        <taxon>Persicobacter</taxon>
    </lineage>
</organism>
<dbReference type="HAMAP" id="MF_00114">
    <property type="entry name" value="DeoC_type1"/>
    <property type="match status" value="1"/>
</dbReference>
<evidence type="ECO:0000256" key="4">
    <source>
        <dbReference type="ARBA" id="ARBA00023270"/>
    </source>
</evidence>
<dbReference type="Gene3D" id="3.20.20.70">
    <property type="entry name" value="Aldolase class I"/>
    <property type="match status" value="1"/>
</dbReference>
<dbReference type="InterPro" id="IPR013785">
    <property type="entry name" value="Aldolase_TIM"/>
</dbReference>
<dbReference type="NCBIfam" id="TIGR00126">
    <property type="entry name" value="deoC"/>
    <property type="match status" value="1"/>
</dbReference>
<dbReference type="CDD" id="cd00959">
    <property type="entry name" value="DeoC"/>
    <property type="match status" value="1"/>
</dbReference>
<dbReference type="Proteomes" id="UP001354989">
    <property type="component" value="Chromosome"/>
</dbReference>
<dbReference type="RefSeq" id="WP_332919134.1">
    <property type="nucleotide sequence ID" value="NZ_AP025292.1"/>
</dbReference>
<evidence type="ECO:0000256" key="3">
    <source>
        <dbReference type="ARBA" id="ARBA00023239"/>
    </source>
</evidence>
<name>A0ABN6L7Z6_9BACT</name>
<feature type="active site" description="Proton donor/acceptor" evidence="6">
    <location>
        <position position="89"/>
    </location>
</feature>
<comment type="function">
    <text evidence="6">Catalyzes a reversible aldol reaction between acetaldehyde and D-glyceraldehyde 3-phosphate to generate 2-deoxy-D-ribose 5-phosphate.</text>
</comment>
<gene>
    <name evidence="7" type="primary">deoC1</name>
    <name evidence="6" type="synonym">deoC</name>
    <name evidence="7" type="ORF">PEPS_16200</name>
</gene>
<dbReference type="PANTHER" id="PTHR10889">
    <property type="entry name" value="DEOXYRIBOSE-PHOSPHATE ALDOLASE"/>
    <property type="match status" value="1"/>
</dbReference>
<dbReference type="InterPro" id="IPR028581">
    <property type="entry name" value="DeoC_typeI"/>
</dbReference>
<comment type="catalytic activity">
    <reaction evidence="5 6">
        <text>2-deoxy-D-ribose 5-phosphate = D-glyceraldehyde 3-phosphate + acetaldehyde</text>
        <dbReference type="Rhea" id="RHEA:12821"/>
        <dbReference type="ChEBI" id="CHEBI:15343"/>
        <dbReference type="ChEBI" id="CHEBI:59776"/>
        <dbReference type="ChEBI" id="CHEBI:62877"/>
        <dbReference type="EC" id="4.1.2.4"/>
    </reaction>
</comment>
<comment type="subcellular location">
    <subcellularLocation>
        <location evidence="6">Cytoplasm</location>
    </subcellularLocation>
</comment>
<dbReference type="Pfam" id="PF01791">
    <property type="entry name" value="DeoC"/>
    <property type="match status" value="1"/>
</dbReference>
<evidence type="ECO:0000256" key="2">
    <source>
        <dbReference type="ARBA" id="ARBA00022490"/>
    </source>
</evidence>
<accession>A0ABN6L7Z6</accession>
<feature type="active site" description="Schiff-base intermediate with acetaldehyde" evidence="6">
    <location>
        <position position="151"/>
    </location>
</feature>
<proteinExistence type="inferred from homology"/>
<sequence length="220" mass="23523">MEISKFIDHTILAATATEAEVKQLCEEAKAYNFFSVCVNSAYVAFAAEQVKGTEVAVCSVVGFPLGMMSTAAKVFETQQAIKDGADEIDMVINVGWLKDGKFDLVKNEIELIKAACGDRVLKVIIETCYLTDEQKIKASELSVEAKADFVKTSTGFGTAGATYEDIQLMKDAVKGNAKLKASGGVRSKEVAEKYIAMGVSRLGTSSGIKIVKGEASDSAY</sequence>
<dbReference type="EMBL" id="AP025292">
    <property type="protein sequence ID" value="BDC99339.1"/>
    <property type="molecule type" value="Genomic_DNA"/>
</dbReference>
<reference evidence="7 8" key="1">
    <citation type="submission" date="2021-12" db="EMBL/GenBank/DDBJ databases">
        <title>Genome sequencing of bacteria with rrn-lacking chromosome and rrn-plasmid.</title>
        <authorList>
            <person name="Anda M."/>
            <person name="Iwasaki W."/>
        </authorList>
    </citation>
    <scope>NUCLEOTIDE SEQUENCE [LARGE SCALE GENOMIC DNA]</scope>
    <source>
        <strain evidence="7 8">NBRC 101262</strain>
    </source>
</reference>
<dbReference type="PIRSF" id="PIRSF001357">
    <property type="entry name" value="DeoC"/>
    <property type="match status" value="1"/>
</dbReference>
<keyword evidence="3 6" id="KW-0456">Lyase</keyword>
<evidence type="ECO:0000313" key="7">
    <source>
        <dbReference type="EMBL" id="BDC99339.1"/>
    </source>
</evidence>
<keyword evidence="4 6" id="KW-0704">Schiff base</keyword>
<evidence type="ECO:0000256" key="5">
    <source>
        <dbReference type="ARBA" id="ARBA00048791"/>
    </source>
</evidence>
<feature type="active site" description="Proton donor/acceptor" evidence="6">
    <location>
        <position position="180"/>
    </location>
</feature>
<dbReference type="InterPro" id="IPR011343">
    <property type="entry name" value="DeoC"/>
</dbReference>
<keyword evidence="8" id="KW-1185">Reference proteome</keyword>
<evidence type="ECO:0000256" key="6">
    <source>
        <dbReference type="HAMAP-Rule" id="MF_00114"/>
    </source>
</evidence>
<dbReference type="SUPFAM" id="SSF51569">
    <property type="entry name" value="Aldolase"/>
    <property type="match status" value="1"/>
</dbReference>
<evidence type="ECO:0000313" key="8">
    <source>
        <dbReference type="Proteomes" id="UP001354989"/>
    </source>
</evidence>
<keyword evidence="2 6" id="KW-0963">Cytoplasm</keyword>
<comment type="similarity">
    <text evidence="1 6">Belongs to the DeoC/FbaB aldolase family. DeoC type 1 subfamily.</text>
</comment>
<dbReference type="SMART" id="SM01133">
    <property type="entry name" value="DeoC"/>
    <property type="match status" value="1"/>
</dbReference>
<dbReference type="EC" id="4.1.2.4" evidence="6"/>